<evidence type="ECO:0000313" key="3">
    <source>
        <dbReference type="Proteomes" id="UP001497623"/>
    </source>
</evidence>
<accession>A0AAV2SCS6</accession>
<feature type="compositionally biased region" description="Low complexity" evidence="1">
    <location>
        <begin position="38"/>
        <end position="63"/>
    </location>
</feature>
<reference evidence="2 3" key="1">
    <citation type="submission" date="2024-05" db="EMBL/GenBank/DDBJ databases">
        <authorList>
            <person name="Wallberg A."/>
        </authorList>
    </citation>
    <scope>NUCLEOTIDE SEQUENCE [LARGE SCALE GENOMIC DNA]</scope>
</reference>
<dbReference type="Proteomes" id="UP001497623">
    <property type="component" value="Unassembled WGS sequence"/>
</dbReference>
<protein>
    <submittedName>
        <fullName evidence="2">Uncharacterized protein</fullName>
    </submittedName>
</protein>
<dbReference type="AlphaFoldDB" id="A0AAV2SCS6"/>
<gene>
    <name evidence="2" type="ORF">MNOR_LOCUS35011</name>
</gene>
<feature type="non-terminal residue" evidence="2">
    <location>
        <position position="100"/>
    </location>
</feature>
<feature type="region of interest" description="Disordered" evidence="1">
    <location>
        <begin position="22"/>
        <end position="100"/>
    </location>
</feature>
<proteinExistence type="predicted"/>
<dbReference type="EMBL" id="CAXKWB010056486">
    <property type="protein sequence ID" value="CAL4178348.1"/>
    <property type="molecule type" value="Genomic_DNA"/>
</dbReference>
<feature type="compositionally biased region" description="Basic and acidic residues" evidence="1">
    <location>
        <begin position="71"/>
        <end position="91"/>
    </location>
</feature>
<keyword evidence="3" id="KW-1185">Reference proteome</keyword>
<evidence type="ECO:0000256" key="1">
    <source>
        <dbReference type="SAM" id="MobiDB-lite"/>
    </source>
</evidence>
<name>A0AAV2SCS6_MEGNR</name>
<organism evidence="2 3">
    <name type="scientific">Meganyctiphanes norvegica</name>
    <name type="common">Northern krill</name>
    <name type="synonym">Thysanopoda norvegica</name>
    <dbReference type="NCBI Taxonomy" id="48144"/>
    <lineage>
        <taxon>Eukaryota</taxon>
        <taxon>Metazoa</taxon>
        <taxon>Ecdysozoa</taxon>
        <taxon>Arthropoda</taxon>
        <taxon>Crustacea</taxon>
        <taxon>Multicrustacea</taxon>
        <taxon>Malacostraca</taxon>
        <taxon>Eumalacostraca</taxon>
        <taxon>Eucarida</taxon>
        <taxon>Euphausiacea</taxon>
        <taxon>Euphausiidae</taxon>
        <taxon>Meganyctiphanes</taxon>
    </lineage>
</organism>
<comment type="caution">
    <text evidence="2">The sequence shown here is derived from an EMBL/GenBank/DDBJ whole genome shotgun (WGS) entry which is preliminary data.</text>
</comment>
<evidence type="ECO:0000313" key="2">
    <source>
        <dbReference type="EMBL" id="CAL4178348.1"/>
    </source>
</evidence>
<sequence length="100" mass="11706">MVNIVNTVLAKMKYRSFRQCGPLVPLEQQNPGLKKNTKGSNSNNNNKENIGNNNNNNKENVVNNKERRRQAREEKERRWQRENLKNSRKDGPLIVHLPSR</sequence>